<organism evidence="1 2">
    <name type="scientific">Methanospirillum lacunae</name>
    <dbReference type="NCBI Taxonomy" id="668570"/>
    <lineage>
        <taxon>Archaea</taxon>
        <taxon>Methanobacteriati</taxon>
        <taxon>Methanobacteriota</taxon>
        <taxon>Stenosarchaea group</taxon>
        <taxon>Methanomicrobia</taxon>
        <taxon>Methanomicrobiales</taxon>
        <taxon>Methanospirillaceae</taxon>
        <taxon>Methanospirillum</taxon>
    </lineage>
</organism>
<dbReference type="Proteomes" id="UP000245657">
    <property type="component" value="Unassembled WGS sequence"/>
</dbReference>
<dbReference type="OrthoDB" id="117945at2157"/>
<dbReference type="RefSeq" id="WP_109969107.1">
    <property type="nucleotide sequence ID" value="NZ_CP176093.1"/>
</dbReference>
<name>A0A2V2MVU8_9EURY</name>
<dbReference type="GeneID" id="97550364"/>
<protein>
    <submittedName>
        <fullName evidence="1">Uncharacterized protein</fullName>
    </submittedName>
</protein>
<gene>
    <name evidence="1" type="ORF">DK846_11550</name>
</gene>
<reference evidence="1 2" key="1">
    <citation type="submission" date="2018-05" db="EMBL/GenBank/DDBJ databases">
        <title>Draft genome of Methanospirillum lacunae Ki8-1.</title>
        <authorList>
            <person name="Dueholm M.S."/>
            <person name="Nielsen P.H."/>
            <person name="Bakmann L.F."/>
            <person name="Otzen D.E."/>
        </authorList>
    </citation>
    <scope>NUCLEOTIDE SEQUENCE [LARGE SCALE GENOMIC DNA]</scope>
    <source>
        <strain evidence="1 2">Ki8-1</strain>
    </source>
</reference>
<comment type="caution">
    <text evidence="1">The sequence shown here is derived from an EMBL/GenBank/DDBJ whole genome shotgun (WGS) entry which is preliminary data.</text>
</comment>
<dbReference type="AlphaFoldDB" id="A0A2V2MVU8"/>
<keyword evidence="2" id="KW-1185">Reference proteome</keyword>
<evidence type="ECO:0000313" key="1">
    <source>
        <dbReference type="EMBL" id="PWR71489.1"/>
    </source>
</evidence>
<proteinExistence type="predicted"/>
<evidence type="ECO:0000313" key="2">
    <source>
        <dbReference type="Proteomes" id="UP000245657"/>
    </source>
</evidence>
<dbReference type="EMBL" id="QGMY01000008">
    <property type="protein sequence ID" value="PWR71489.1"/>
    <property type="molecule type" value="Genomic_DNA"/>
</dbReference>
<sequence>MVIQDSPAGLEVGKKVDIRVLEAIARKGDVSIILYFEEDLVKTSSYAEDLKKYGQLPDDERPFIELVSFMSFQREMSPCFNDALTTVPLIITIYSNSEEYNGKPVIKGILPFLDEMDAP</sequence>
<accession>A0A2V2MVU8</accession>